<protein>
    <submittedName>
        <fullName evidence="2">Rubicon Homology domain-containing protein</fullName>
    </submittedName>
</protein>
<sequence>MLEPIVNVGKIHIEGCSDCLQRCFFCSICFNQNDPLFSFQLEKVYQCDECGALSHAKCFNRERRRDDWKCTRCERIRRKQ</sequence>
<dbReference type="Proteomes" id="UP000887579">
    <property type="component" value="Unplaced"/>
</dbReference>
<name>A0AC34GMS4_9BILA</name>
<proteinExistence type="predicted"/>
<organism evidence="1 2">
    <name type="scientific">Panagrolaimus sp. ES5</name>
    <dbReference type="NCBI Taxonomy" id="591445"/>
    <lineage>
        <taxon>Eukaryota</taxon>
        <taxon>Metazoa</taxon>
        <taxon>Ecdysozoa</taxon>
        <taxon>Nematoda</taxon>
        <taxon>Chromadorea</taxon>
        <taxon>Rhabditida</taxon>
        <taxon>Tylenchina</taxon>
        <taxon>Panagrolaimomorpha</taxon>
        <taxon>Panagrolaimoidea</taxon>
        <taxon>Panagrolaimidae</taxon>
        <taxon>Panagrolaimus</taxon>
    </lineage>
</organism>
<evidence type="ECO:0000313" key="2">
    <source>
        <dbReference type="WBParaSite" id="ES5_v2.g30889.t1"/>
    </source>
</evidence>
<reference evidence="2" key="1">
    <citation type="submission" date="2022-11" db="UniProtKB">
        <authorList>
            <consortium name="WormBaseParasite"/>
        </authorList>
    </citation>
    <scope>IDENTIFICATION</scope>
</reference>
<accession>A0AC34GMS4</accession>
<dbReference type="WBParaSite" id="ES5_v2.g30889.t1">
    <property type="protein sequence ID" value="ES5_v2.g30889.t1"/>
    <property type="gene ID" value="ES5_v2.g30889"/>
</dbReference>
<evidence type="ECO:0000313" key="1">
    <source>
        <dbReference type="Proteomes" id="UP000887579"/>
    </source>
</evidence>